<proteinExistence type="evidence at transcript level"/>
<evidence type="ECO:0000259" key="6">
    <source>
        <dbReference type="PROSITE" id="PS51036"/>
    </source>
</evidence>
<keyword evidence="3 5" id="KW-0863">Zinc-finger</keyword>
<dbReference type="Pfam" id="PF01754">
    <property type="entry name" value="zf-A20"/>
    <property type="match status" value="1"/>
</dbReference>
<dbReference type="FunFam" id="4.10.1110.10:FF:000001">
    <property type="entry name" value="Zinc finger AN1-type containing 6"/>
    <property type="match status" value="1"/>
</dbReference>
<evidence type="ECO:0000256" key="3">
    <source>
        <dbReference type="ARBA" id="ARBA00022771"/>
    </source>
</evidence>
<dbReference type="GO" id="GO:0008270">
    <property type="term" value="F:zinc ion binding"/>
    <property type="evidence" value="ECO:0007669"/>
    <property type="project" value="UniProtKB-KW"/>
</dbReference>
<keyword evidence="2" id="KW-0479">Metal-binding</keyword>
<dbReference type="SMART" id="SM00154">
    <property type="entry name" value="ZnF_AN1"/>
    <property type="match status" value="1"/>
</dbReference>
<dbReference type="InterPro" id="IPR035896">
    <property type="entry name" value="AN1-like_Znf"/>
</dbReference>
<evidence type="ECO:0000256" key="2">
    <source>
        <dbReference type="ARBA" id="ARBA00022723"/>
    </source>
</evidence>
<accession>A9NKD1</accession>
<dbReference type="InterPro" id="IPR002653">
    <property type="entry name" value="Znf_A20"/>
</dbReference>
<reference evidence="9" key="1">
    <citation type="submission" date="2007-06" db="EMBL/GenBank/DDBJ databases">
        <title>Full length cDNA sequences from Sitka Spruce (Picea sitchensis).</title>
        <authorList>
            <person name="Ralph S.G."/>
            <person name="Chun H.E."/>
            <person name="Liao N."/>
            <person name="Ali J."/>
            <person name="Reid K."/>
            <person name="Kolosova N."/>
            <person name="Cooper N."/>
            <person name="Cullis C."/>
            <person name="Jancsik S."/>
            <person name="Moore R."/>
            <person name="Mayo M."/>
            <person name="Wagner S."/>
            <person name="Holt R.A."/>
            <person name="Jones S.J.M."/>
            <person name="Marra M.A."/>
            <person name="Ritland C.E."/>
            <person name="Ritland K."/>
            <person name="Bohlmann J."/>
        </authorList>
    </citation>
    <scope>NUCLEOTIDE SEQUENCE</scope>
    <source>
        <tissue evidence="9">Green portion of the leader tissue</tissue>
    </source>
</reference>
<comment type="function">
    <text evidence="1">May be involved in environmental stress response.</text>
</comment>
<evidence type="ECO:0008006" key="10">
    <source>
        <dbReference type="Google" id="ProtNLM"/>
    </source>
</evidence>
<organism evidence="8">
    <name type="scientific">Picea sitchensis</name>
    <name type="common">Sitka spruce</name>
    <name type="synonym">Pinus sitchensis</name>
    <dbReference type="NCBI Taxonomy" id="3332"/>
    <lineage>
        <taxon>Eukaryota</taxon>
        <taxon>Viridiplantae</taxon>
        <taxon>Streptophyta</taxon>
        <taxon>Embryophyta</taxon>
        <taxon>Tracheophyta</taxon>
        <taxon>Spermatophyta</taxon>
        <taxon>Pinopsida</taxon>
        <taxon>Pinidae</taxon>
        <taxon>Conifers I</taxon>
        <taxon>Pinales</taxon>
        <taxon>Pinaceae</taxon>
        <taxon>Picea</taxon>
    </lineage>
</organism>
<dbReference type="InterPro" id="IPR050652">
    <property type="entry name" value="AN1_A20_ZnFinger"/>
</dbReference>
<dbReference type="SUPFAM" id="SSF57716">
    <property type="entry name" value="Glucocorticoid receptor-like (DNA-binding domain)"/>
    <property type="match status" value="1"/>
</dbReference>
<dbReference type="AlphaFoldDB" id="A9NKD1"/>
<dbReference type="SMART" id="SM00259">
    <property type="entry name" value="ZnF_A20"/>
    <property type="match status" value="1"/>
</dbReference>
<dbReference type="PROSITE" id="PS51039">
    <property type="entry name" value="ZF_AN1"/>
    <property type="match status" value="1"/>
</dbReference>
<feature type="domain" description="AN1-type" evidence="7">
    <location>
        <begin position="116"/>
        <end position="162"/>
    </location>
</feature>
<dbReference type="Pfam" id="PF01428">
    <property type="entry name" value="zf-AN1"/>
    <property type="match status" value="1"/>
</dbReference>
<evidence type="ECO:0000313" key="8">
    <source>
        <dbReference type="EMBL" id="ABK21092.1"/>
    </source>
</evidence>
<name>A9NKD1_PICSI</name>
<dbReference type="GO" id="GO:0003677">
    <property type="term" value="F:DNA binding"/>
    <property type="evidence" value="ECO:0007669"/>
    <property type="project" value="InterPro"/>
</dbReference>
<dbReference type="Gene3D" id="1.20.5.4770">
    <property type="match status" value="1"/>
</dbReference>
<evidence type="ECO:0000256" key="1">
    <source>
        <dbReference type="ARBA" id="ARBA00003732"/>
    </source>
</evidence>
<keyword evidence="4" id="KW-0862">Zinc</keyword>
<dbReference type="Gene3D" id="4.10.1110.10">
    <property type="entry name" value="AN1-like Zinc finger"/>
    <property type="match status" value="1"/>
</dbReference>
<sequence length="181" mass="19147">MDQENWNIGADGTGCQAPEGHTLCANNCGFFGSSATRNLCSKCYRDLIMKEAQATSAMAAVEKSFAAGSPMDEVPLSSPDAIVQQNRVQISAAVAGVSSVQLADSGSSSSSPQPPAETPNRCFSCRKRVGLTGFKCRCENTFCGLHRYAEKHSCSFDFKAAGREAIAKANPVVKAAKIDKL</sequence>
<evidence type="ECO:0000259" key="7">
    <source>
        <dbReference type="PROSITE" id="PS51039"/>
    </source>
</evidence>
<reference evidence="8" key="2">
    <citation type="journal article" date="2008" name="BMC Genomics">
        <title>A conifer genomics resource of 200,000 spruce (Picea spp.) ESTs and 6,464 high-quality, sequence-finished full-length cDNAs for Sitka spruce (Picea sitchensis).</title>
        <authorList>
            <person name="Ralph S.G."/>
            <person name="Chun H.J."/>
            <person name="Kolosova N."/>
            <person name="Cooper D."/>
            <person name="Oddy C."/>
            <person name="Ritland C.E."/>
            <person name="Kirkpatrick R."/>
            <person name="Moore R."/>
            <person name="Barber S."/>
            <person name="Holt R.A."/>
            <person name="Jones S.J."/>
            <person name="Marra M.A."/>
            <person name="Douglas C.J."/>
            <person name="Ritland K."/>
            <person name="Bohlmann J."/>
        </authorList>
    </citation>
    <scope>NUCLEOTIDE SEQUENCE</scope>
    <source>
        <tissue evidence="8">Green portion of the leader tissue</tissue>
    </source>
</reference>
<dbReference type="EMBL" id="EF081710">
    <property type="protein sequence ID" value="ABK21092.1"/>
    <property type="molecule type" value="mRNA"/>
</dbReference>
<dbReference type="OMA" id="IQRESAC"/>
<dbReference type="EMBL" id="EF677921">
    <property type="protein sequence ID" value="ABR17716.1"/>
    <property type="molecule type" value="mRNA"/>
</dbReference>
<dbReference type="PROSITE" id="PS51036">
    <property type="entry name" value="ZF_A20"/>
    <property type="match status" value="1"/>
</dbReference>
<evidence type="ECO:0000256" key="4">
    <source>
        <dbReference type="ARBA" id="ARBA00022833"/>
    </source>
</evidence>
<dbReference type="InterPro" id="IPR000058">
    <property type="entry name" value="Znf_AN1"/>
</dbReference>
<protein>
    <recommendedName>
        <fullName evidence="10">AN1-type domain-containing protein</fullName>
    </recommendedName>
</protein>
<feature type="domain" description="A20-type" evidence="6">
    <location>
        <begin position="18"/>
        <end position="52"/>
    </location>
</feature>
<evidence type="ECO:0000313" key="9">
    <source>
        <dbReference type="EMBL" id="ABR17716.1"/>
    </source>
</evidence>
<evidence type="ECO:0000256" key="5">
    <source>
        <dbReference type="PROSITE-ProRule" id="PRU00449"/>
    </source>
</evidence>
<dbReference type="PANTHER" id="PTHR10634">
    <property type="entry name" value="AN1-TYPE ZINC FINGER PROTEIN"/>
    <property type="match status" value="1"/>
</dbReference>
<dbReference type="SUPFAM" id="SSF118310">
    <property type="entry name" value="AN1-like Zinc finger"/>
    <property type="match status" value="1"/>
</dbReference>